<feature type="transmembrane region" description="Helical" evidence="1">
    <location>
        <begin position="120"/>
        <end position="143"/>
    </location>
</feature>
<dbReference type="InParanoid" id="A0A1B7MWY3"/>
<accession>A0A1B7MWY3</accession>
<feature type="transmembrane region" description="Helical" evidence="1">
    <location>
        <begin position="233"/>
        <end position="251"/>
    </location>
</feature>
<dbReference type="OrthoDB" id="2637653at2759"/>
<protein>
    <recommendedName>
        <fullName evidence="4">Transmembrane protein</fullName>
    </recommendedName>
</protein>
<keyword evidence="1" id="KW-0472">Membrane</keyword>
<evidence type="ECO:0000256" key="1">
    <source>
        <dbReference type="SAM" id="Phobius"/>
    </source>
</evidence>
<dbReference type="STRING" id="1314800.A0A1B7MWY3"/>
<evidence type="ECO:0008006" key="4">
    <source>
        <dbReference type="Google" id="ProtNLM"/>
    </source>
</evidence>
<reference evidence="2 3" key="1">
    <citation type="submission" date="2016-06" db="EMBL/GenBank/DDBJ databases">
        <title>Comparative genomics of the ectomycorrhizal sister species Rhizopogon vinicolor and Rhizopogon vesiculosus (Basidiomycota: Boletales) reveals a divergence of the mating type B locus.</title>
        <authorList>
            <consortium name="DOE Joint Genome Institute"/>
            <person name="Mujic A.B."/>
            <person name="Kuo A."/>
            <person name="Tritt A."/>
            <person name="Lipzen A."/>
            <person name="Chen C."/>
            <person name="Johnson J."/>
            <person name="Sharma A."/>
            <person name="Barry K."/>
            <person name="Grigoriev I.V."/>
            <person name="Spatafora J.W."/>
        </authorList>
    </citation>
    <scope>NUCLEOTIDE SEQUENCE [LARGE SCALE GENOMIC DNA]</scope>
    <source>
        <strain evidence="2 3">AM-OR11-026</strain>
    </source>
</reference>
<feature type="transmembrane region" description="Helical" evidence="1">
    <location>
        <begin position="89"/>
        <end position="108"/>
    </location>
</feature>
<feature type="transmembrane region" description="Helical" evidence="1">
    <location>
        <begin position="12"/>
        <end position="31"/>
    </location>
</feature>
<feature type="transmembrane region" description="Helical" evidence="1">
    <location>
        <begin position="163"/>
        <end position="185"/>
    </location>
</feature>
<keyword evidence="1" id="KW-0812">Transmembrane</keyword>
<name>A0A1B7MWY3_9AGAM</name>
<proteinExistence type="predicted"/>
<feature type="transmembrane region" description="Helical" evidence="1">
    <location>
        <begin position="205"/>
        <end position="221"/>
    </location>
</feature>
<sequence length="350" mass="38620">MSASTELEAVGLNMLIVSIILSGLTVLEYAWNVRFEIRVIWPQLWKSAEAKIFMIVRYVGLAGQIFNVWFVNRMASGVPNHLLACRAWYLYQVVTVQCLLMSEELLLTQRICKMYNNNKYIFSILLVFVGAQCAAMAVSALILVPGISSSPTCVIVDSHPAQIYAGATTTAVHLCLLVMILWRYFRGNWPEFLRSYIKNMVRDSVCTLIAVSGGFFLITIAPTVDQPLMTQNLFFLVMLFSLWFGTGRLVLGKARFLQESENDSQLTKVDLDNLEPLEDCDISSAKPSDSKAIPTKLTIAVDSELGVGAEEDIADVCICDWVDSASVSSYAPTIMSMETGGSGEGSGSRN</sequence>
<feature type="transmembrane region" description="Helical" evidence="1">
    <location>
        <begin position="52"/>
        <end position="69"/>
    </location>
</feature>
<organism evidence="2 3">
    <name type="scientific">Rhizopogon vinicolor AM-OR11-026</name>
    <dbReference type="NCBI Taxonomy" id="1314800"/>
    <lineage>
        <taxon>Eukaryota</taxon>
        <taxon>Fungi</taxon>
        <taxon>Dikarya</taxon>
        <taxon>Basidiomycota</taxon>
        <taxon>Agaricomycotina</taxon>
        <taxon>Agaricomycetes</taxon>
        <taxon>Agaricomycetidae</taxon>
        <taxon>Boletales</taxon>
        <taxon>Suillineae</taxon>
        <taxon>Rhizopogonaceae</taxon>
        <taxon>Rhizopogon</taxon>
    </lineage>
</organism>
<evidence type="ECO:0000313" key="2">
    <source>
        <dbReference type="EMBL" id="OAX37102.1"/>
    </source>
</evidence>
<gene>
    <name evidence="2" type="ORF">K503DRAFT_867100</name>
</gene>
<keyword evidence="1" id="KW-1133">Transmembrane helix</keyword>
<dbReference type="EMBL" id="KV448372">
    <property type="protein sequence ID" value="OAX37102.1"/>
    <property type="molecule type" value="Genomic_DNA"/>
</dbReference>
<dbReference type="AlphaFoldDB" id="A0A1B7MWY3"/>
<evidence type="ECO:0000313" key="3">
    <source>
        <dbReference type="Proteomes" id="UP000092154"/>
    </source>
</evidence>
<keyword evidence="3" id="KW-1185">Reference proteome</keyword>
<dbReference type="Proteomes" id="UP000092154">
    <property type="component" value="Unassembled WGS sequence"/>
</dbReference>